<evidence type="ECO:0000313" key="3">
    <source>
        <dbReference type="EMBL" id="OAK60531.1"/>
    </source>
</evidence>
<organism evidence="3 4">
    <name type="scientific">Variovorax paradoxus</name>
    <dbReference type="NCBI Taxonomy" id="34073"/>
    <lineage>
        <taxon>Bacteria</taxon>
        <taxon>Pseudomonadati</taxon>
        <taxon>Pseudomonadota</taxon>
        <taxon>Betaproteobacteria</taxon>
        <taxon>Burkholderiales</taxon>
        <taxon>Comamonadaceae</taxon>
        <taxon>Variovorax</taxon>
    </lineage>
</organism>
<dbReference type="SUPFAM" id="SSF55008">
    <property type="entry name" value="HMA, heavy metal-associated domain"/>
    <property type="match status" value="1"/>
</dbReference>
<gene>
    <name evidence="3" type="ORF">A3K87_23670</name>
</gene>
<dbReference type="PROSITE" id="PS50846">
    <property type="entry name" value="HMA_2"/>
    <property type="match status" value="1"/>
</dbReference>
<dbReference type="AlphaFoldDB" id="A0AA91DM54"/>
<accession>A0AA91DM54</accession>
<evidence type="ECO:0000256" key="1">
    <source>
        <dbReference type="ARBA" id="ARBA00022723"/>
    </source>
</evidence>
<dbReference type="RefSeq" id="WP_081269753.1">
    <property type="nucleotide sequence ID" value="NZ_LVHG01000061.1"/>
</dbReference>
<dbReference type="InterPro" id="IPR036163">
    <property type="entry name" value="HMA_dom_sf"/>
</dbReference>
<evidence type="ECO:0000313" key="4">
    <source>
        <dbReference type="Proteomes" id="UP000077852"/>
    </source>
</evidence>
<dbReference type="InterPro" id="IPR006121">
    <property type="entry name" value="HMA_dom"/>
</dbReference>
<dbReference type="CDD" id="cd00371">
    <property type="entry name" value="HMA"/>
    <property type="match status" value="1"/>
</dbReference>
<comment type="caution">
    <text evidence="3">The sequence shown here is derived from an EMBL/GenBank/DDBJ whole genome shotgun (WGS) entry which is preliminary data.</text>
</comment>
<evidence type="ECO:0000259" key="2">
    <source>
        <dbReference type="PROSITE" id="PS50846"/>
    </source>
</evidence>
<feature type="domain" description="HMA" evidence="2">
    <location>
        <begin position="1"/>
        <end position="64"/>
    </location>
</feature>
<dbReference type="InterPro" id="IPR017969">
    <property type="entry name" value="Heavy-metal-associated_CS"/>
</dbReference>
<dbReference type="Gene3D" id="3.30.70.100">
    <property type="match status" value="1"/>
</dbReference>
<name>A0AA91DM54_VARPD</name>
<dbReference type="GO" id="GO:0046872">
    <property type="term" value="F:metal ion binding"/>
    <property type="evidence" value="ECO:0007669"/>
    <property type="project" value="UniProtKB-KW"/>
</dbReference>
<dbReference type="PROSITE" id="PS01047">
    <property type="entry name" value="HMA_1"/>
    <property type="match status" value="1"/>
</dbReference>
<dbReference type="EMBL" id="LVHG01000061">
    <property type="protein sequence ID" value="OAK60531.1"/>
    <property type="molecule type" value="Genomic_DNA"/>
</dbReference>
<sequence>MSQKFQVTGMSCGHCVNAVQNAVQTVDPEAQVTVDLPTGHVDVLSDQPRKDIVAAIENAGYAVQQ</sequence>
<reference evidence="3 4" key="1">
    <citation type="submission" date="2016-03" db="EMBL/GenBank/DDBJ databases">
        <title>Genome sequence of Variovorax paradoxus KB5.</title>
        <authorList>
            <person name="Jeong H."/>
            <person name="Hong C.E."/>
            <person name="Jo S.H."/>
            <person name="Park J.M."/>
        </authorList>
    </citation>
    <scope>NUCLEOTIDE SEQUENCE [LARGE SCALE GENOMIC DNA]</scope>
    <source>
        <strain evidence="3 4">KB5</strain>
    </source>
</reference>
<protein>
    <submittedName>
        <fullName evidence="3">Heavy metal transporter</fullName>
    </submittedName>
</protein>
<dbReference type="Pfam" id="PF00403">
    <property type="entry name" value="HMA"/>
    <property type="match status" value="1"/>
</dbReference>
<proteinExistence type="predicted"/>
<keyword evidence="1" id="KW-0479">Metal-binding</keyword>
<dbReference type="Proteomes" id="UP000077852">
    <property type="component" value="Unassembled WGS sequence"/>
</dbReference>